<organism evidence="2">
    <name type="scientific">Glycine soja</name>
    <name type="common">Wild soybean</name>
    <dbReference type="NCBI Taxonomy" id="3848"/>
    <lineage>
        <taxon>Eukaryota</taxon>
        <taxon>Viridiplantae</taxon>
        <taxon>Streptophyta</taxon>
        <taxon>Embryophyta</taxon>
        <taxon>Tracheophyta</taxon>
        <taxon>Spermatophyta</taxon>
        <taxon>Magnoliopsida</taxon>
        <taxon>eudicotyledons</taxon>
        <taxon>Gunneridae</taxon>
        <taxon>Pentapetalae</taxon>
        <taxon>rosids</taxon>
        <taxon>fabids</taxon>
        <taxon>Fabales</taxon>
        <taxon>Fabaceae</taxon>
        <taxon>Papilionoideae</taxon>
        <taxon>50 kb inversion clade</taxon>
        <taxon>NPAAA clade</taxon>
        <taxon>indigoferoid/millettioid clade</taxon>
        <taxon>Phaseoleae</taxon>
        <taxon>Glycine</taxon>
        <taxon>Glycine subgen. Soja</taxon>
    </lineage>
</organism>
<evidence type="ECO:0000256" key="1">
    <source>
        <dbReference type="SAM" id="MobiDB-lite"/>
    </source>
</evidence>
<protein>
    <submittedName>
        <fullName evidence="2">Uncharacterized protein</fullName>
    </submittedName>
</protein>
<gene>
    <name evidence="2" type="ORF">glysoja_034793</name>
</gene>
<accession>A0A0B2QC46</accession>
<dbReference type="AlphaFoldDB" id="A0A0B2QC46"/>
<dbReference type="Proteomes" id="UP000053555">
    <property type="component" value="Unassembled WGS sequence"/>
</dbReference>
<feature type="non-terminal residue" evidence="2">
    <location>
        <position position="84"/>
    </location>
</feature>
<name>A0A0B2QC46_GLYSO</name>
<dbReference type="EMBL" id="KN660274">
    <property type="protein sequence ID" value="KHN17382.1"/>
    <property type="molecule type" value="Genomic_DNA"/>
</dbReference>
<reference evidence="2" key="1">
    <citation type="submission" date="2014-07" db="EMBL/GenBank/DDBJ databases">
        <title>Identification of a novel salt tolerance gene in wild soybean by whole-genome sequencing.</title>
        <authorList>
            <person name="Lam H.-M."/>
            <person name="Qi X."/>
            <person name="Li M.-W."/>
            <person name="Liu X."/>
            <person name="Xie M."/>
            <person name="Ni M."/>
            <person name="Xu X."/>
        </authorList>
    </citation>
    <scope>NUCLEOTIDE SEQUENCE [LARGE SCALE GENOMIC DNA]</scope>
    <source>
        <tissue evidence="2">Root</tissue>
    </source>
</reference>
<proteinExistence type="predicted"/>
<feature type="region of interest" description="Disordered" evidence="1">
    <location>
        <begin position="62"/>
        <end position="84"/>
    </location>
</feature>
<evidence type="ECO:0000313" key="2">
    <source>
        <dbReference type="EMBL" id="KHN17382.1"/>
    </source>
</evidence>
<sequence length="84" mass="9445">FMQVSMSNHKSTESSIKNLEIQVGQLAKQIAENSSGDFGANTEKNPKEECKVVMTRSKRETIVENESRTNEEKELGVEGEKENK</sequence>
<feature type="non-terminal residue" evidence="2">
    <location>
        <position position="1"/>
    </location>
</feature>